<evidence type="ECO:0000256" key="3">
    <source>
        <dbReference type="ARBA" id="ARBA00038471"/>
    </source>
</evidence>
<name>A0ABD3RPC8_9LAMI</name>
<keyword evidence="2" id="KW-1015">Disulfide bond</keyword>
<dbReference type="Pfam" id="PF04043">
    <property type="entry name" value="PMEI"/>
    <property type="match status" value="1"/>
</dbReference>
<reference evidence="7 8" key="1">
    <citation type="submission" date="2024-12" db="EMBL/GenBank/DDBJ databases">
        <title>The unique morphological basis and parallel evolutionary history of personate flowers in Penstemon.</title>
        <authorList>
            <person name="Depatie T.H."/>
            <person name="Wessinger C.A."/>
        </authorList>
    </citation>
    <scope>NUCLEOTIDE SEQUENCE [LARGE SCALE GENOMIC DNA]</scope>
    <source>
        <strain evidence="7">WTNN_2</strain>
        <tissue evidence="7">Leaf</tissue>
    </source>
</reference>
<evidence type="ECO:0000256" key="1">
    <source>
        <dbReference type="ARBA" id="ARBA00022729"/>
    </source>
</evidence>
<comment type="similarity">
    <text evidence="3">Belongs to the PMEI family.</text>
</comment>
<protein>
    <recommendedName>
        <fullName evidence="6">Pectinesterase inhibitor domain-containing protein</fullName>
    </recommendedName>
</protein>
<keyword evidence="4" id="KW-1133">Transmembrane helix</keyword>
<feature type="chain" id="PRO_5044817391" description="Pectinesterase inhibitor domain-containing protein" evidence="5">
    <location>
        <begin position="28"/>
        <end position="248"/>
    </location>
</feature>
<dbReference type="InterPro" id="IPR006501">
    <property type="entry name" value="Pectinesterase_inhib_dom"/>
</dbReference>
<dbReference type="CDD" id="cd14859">
    <property type="entry name" value="PMEI_like"/>
    <property type="match status" value="1"/>
</dbReference>
<accession>A0ABD3RPC8</accession>
<dbReference type="PANTHER" id="PTHR36710:SF18">
    <property type="entry name" value="PECTINESTERASE INHIBITOR 5-RELATED"/>
    <property type="match status" value="1"/>
</dbReference>
<keyword evidence="4" id="KW-0812">Transmembrane</keyword>
<dbReference type="PANTHER" id="PTHR36710">
    <property type="entry name" value="PECTINESTERASE INHIBITOR-LIKE"/>
    <property type="match status" value="1"/>
</dbReference>
<keyword evidence="8" id="KW-1185">Reference proteome</keyword>
<evidence type="ECO:0000256" key="4">
    <source>
        <dbReference type="SAM" id="Phobius"/>
    </source>
</evidence>
<dbReference type="Gene3D" id="1.20.140.40">
    <property type="entry name" value="Invertase/pectin methylesterase inhibitor family protein"/>
    <property type="match status" value="1"/>
</dbReference>
<dbReference type="EMBL" id="JBJXBP010000008">
    <property type="protein sequence ID" value="KAL3814758.1"/>
    <property type="molecule type" value="Genomic_DNA"/>
</dbReference>
<dbReference type="SUPFAM" id="SSF101148">
    <property type="entry name" value="Plant invertase/pectin methylesterase inhibitor"/>
    <property type="match status" value="1"/>
</dbReference>
<gene>
    <name evidence="7" type="ORF">ACJIZ3_016026</name>
</gene>
<feature type="signal peptide" evidence="5">
    <location>
        <begin position="1"/>
        <end position="27"/>
    </location>
</feature>
<dbReference type="AlphaFoldDB" id="A0ABD3RPC8"/>
<keyword evidence="4" id="KW-0472">Membrane</keyword>
<proteinExistence type="inferred from homology"/>
<dbReference type="NCBIfam" id="TIGR01614">
    <property type="entry name" value="PME_inhib"/>
    <property type="match status" value="1"/>
</dbReference>
<sequence length="248" mass="27922">MASIKNNLVLLCVATCALSFVLHQTNAANDLVRNWCQRTDYNDLCVSEIEADPRENLKNSPNGLCNILRDRAVANAVATTPKISSLLQTTTNHYAVQCLQICSESYQRSISKLTVVDFSVINRQDYSELNGDIGAAFYEFQDCEECFTERPGTSPSPLTPENQNLGNICKVVIEIINFVKLKKKEKNKLEKNGYAFNWILFLSFCLFVFLNCSSDWISYIHIYMLSACVHTTPSLSDRLQETLSCAIC</sequence>
<dbReference type="SMART" id="SM00856">
    <property type="entry name" value="PMEI"/>
    <property type="match status" value="1"/>
</dbReference>
<dbReference type="Proteomes" id="UP001634393">
    <property type="component" value="Unassembled WGS sequence"/>
</dbReference>
<keyword evidence="1 5" id="KW-0732">Signal</keyword>
<evidence type="ECO:0000259" key="6">
    <source>
        <dbReference type="SMART" id="SM00856"/>
    </source>
</evidence>
<evidence type="ECO:0000313" key="8">
    <source>
        <dbReference type="Proteomes" id="UP001634393"/>
    </source>
</evidence>
<dbReference type="InterPro" id="IPR035513">
    <property type="entry name" value="Invertase/methylesterase_inhib"/>
</dbReference>
<comment type="caution">
    <text evidence="7">The sequence shown here is derived from an EMBL/GenBank/DDBJ whole genome shotgun (WGS) entry which is preliminary data.</text>
</comment>
<evidence type="ECO:0000256" key="2">
    <source>
        <dbReference type="ARBA" id="ARBA00023157"/>
    </source>
</evidence>
<evidence type="ECO:0000256" key="5">
    <source>
        <dbReference type="SAM" id="SignalP"/>
    </source>
</evidence>
<dbReference type="InterPro" id="IPR052421">
    <property type="entry name" value="PCW_Enzyme_Inhibitor"/>
</dbReference>
<organism evidence="7 8">
    <name type="scientific">Penstemon smallii</name>
    <dbReference type="NCBI Taxonomy" id="265156"/>
    <lineage>
        <taxon>Eukaryota</taxon>
        <taxon>Viridiplantae</taxon>
        <taxon>Streptophyta</taxon>
        <taxon>Embryophyta</taxon>
        <taxon>Tracheophyta</taxon>
        <taxon>Spermatophyta</taxon>
        <taxon>Magnoliopsida</taxon>
        <taxon>eudicotyledons</taxon>
        <taxon>Gunneridae</taxon>
        <taxon>Pentapetalae</taxon>
        <taxon>asterids</taxon>
        <taxon>lamiids</taxon>
        <taxon>Lamiales</taxon>
        <taxon>Plantaginaceae</taxon>
        <taxon>Cheloneae</taxon>
        <taxon>Penstemon</taxon>
    </lineage>
</organism>
<feature type="transmembrane region" description="Helical" evidence="4">
    <location>
        <begin position="194"/>
        <end position="212"/>
    </location>
</feature>
<feature type="domain" description="Pectinesterase inhibitor" evidence="6">
    <location>
        <begin position="27"/>
        <end position="175"/>
    </location>
</feature>
<evidence type="ECO:0000313" key="7">
    <source>
        <dbReference type="EMBL" id="KAL3814758.1"/>
    </source>
</evidence>